<comment type="caution">
    <text evidence="3">The sequence shown here is derived from an EMBL/GenBank/DDBJ whole genome shotgun (WGS) entry which is preliminary data.</text>
</comment>
<feature type="region of interest" description="Disordered" evidence="1">
    <location>
        <begin position="245"/>
        <end position="294"/>
    </location>
</feature>
<feature type="compositionally biased region" description="Basic and acidic residues" evidence="1">
    <location>
        <begin position="985"/>
        <end position="1000"/>
    </location>
</feature>
<dbReference type="GO" id="GO:0000781">
    <property type="term" value="C:chromosome, telomeric region"/>
    <property type="evidence" value="ECO:0007669"/>
    <property type="project" value="InterPro"/>
</dbReference>
<feature type="region of interest" description="Disordered" evidence="1">
    <location>
        <begin position="1110"/>
        <end position="1345"/>
    </location>
</feature>
<protein>
    <recommendedName>
        <fullName evidence="2">Telomeric single stranded DNA binding POT1/Cdc13 domain-containing protein</fullName>
    </recommendedName>
</protein>
<feature type="compositionally biased region" description="Low complexity" evidence="1">
    <location>
        <begin position="1204"/>
        <end position="1214"/>
    </location>
</feature>
<dbReference type="GO" id="GO:0000723">
    <property type="term" value="P:telomere maintenance"/>
    <property type="evidence" value="ECO:0007669"/>
    <property type="project" value="InterPro"/>
</dbReference>
<feature type="compositionally biased region" description="Polar residues" evidence="1">
    <location>
        <begin position="516"/>
        <end position="525"/>
    </location>
</feature>
<evidence type="ECO:0000313" key="4">
    <source>
        <dbReference type="Proteomes" id="UP000536711"/>
    </source>
</evidence>
<feature type="region of interest" description="Disordered" evidence="1">
    <location>
        <begin position="461"/>
        <end position="791"/>
    </location>
</feature>
<feature type="compositionally biased region" description="Polar residues" evidence="1">
    <location>
        <begin position="768"/>
        <end position="783"/>
    </location>
</feature>
<feature type="compositionally biased region" description="Polar residues" evidence="1">
    <location>
        <begin position="1282"/>
        <end position="1292"/>
    </location>
</feature>
<feature type="region of interest" description="Disordered" evidence="1">
    <location>
        <begin position="166"/>
        <end position="185"/>
    </location>
</feature>
<dbReference type="SMART" id="SM00976">
    <property type="entry name" value="Telo_bind"/>
    <property type="match status" value="1"/>
</dbReference>
<feature type="compositionally biased region" description="Acidic residues" evidence="1">
    <location>
        <begin position="258"/>
        <end position="268"/>
    </location>
</feature>
<feature type="compositionally biased region" description="Basic and acidic residues" evidence="1">
    <location>
        <begin position="1293"/>
        <end position="1318"/>
    </location>
</feature>
<feature type="compositionally biased region" description="Basic and acidic residues" evidence="1">
    <location>
        <begin position="755"/>
        <end position="765"/>
    </location>
</feature>
<feature type="compositionally biased region" description="Polar residues" evidence="1">
    <location>
        <begin position="935"/>
        <end position="946"/>
    </location>
</feature>
<feature type="compositionally biased region" description="Basic and acidic residues" evidence="1">
    <location>
        <begin position="550"/>
        <end position="560"/>
    </location>
</feature>
<dbReference type="SUPFAM" id="SSF50249">
    <property type="entry name" value="Nucleic acid-binding proteins"/>
    <property type="match status" value="1"/>
</dbReference>
<feature type="compositionally biased region" description="Basic and acidic residues" evidence="1">
    <location>
        <begin position="497"/>
        <end position="507"/>
    </location>
</feature>
<keyword evidence="4" id="KW-1185">Reference proteome</keyword>
<name>A0A8H4JAR0_9HYPO</name>
<feature type="compositionally biased region" description="Acidic residues" evidence="1">
    <location>
        <begin position="619"/>
        <end position="651"/>
    </location>
</feature>
<reference evidence="3 4" key="1">
    <citation type="submission" date="2020-01" db="EMBL/GenBank/DDBJ databases">
        <title>Identification and distribution of gene clusters putatively required for synthesis of sphingolipid metabolism inhibitors in phylogenetically diverse species of the filamentous fungus Fusarium.</title>
        <authorList>
            <person name="Kim H.-S."/>
            <person name="Busman M."/>
            <person name="Brown D.W."/>
            <person name="Divon H."/>
            <person name="Uhlig S."/>
            <person name="Proctor R.H."/>
        </authorList>
    </citation>
    <scope>NUCLEOTIDE SEQUENCE [LARGE SCALE GENOMIC DNA]</scope>
    <source>
        <strain evidence="3 4">NRRL 13308</strain>
    </source>
</reference>
<dbReference type="GO" id="GO:0003677">
    <property type="term" value="F:DNA binding"/>
    <property type="evidence" value="ECO:0007669"/>
    <property type="project" value="InterPro"/>
</dbReference>
<dbReference type="InterPro" id="IPR011564">
    <property type="entry name" value="Telomer_end-bd_POT1/Cdc13"/>
</dbReference>
<organism evidence="3 4">
    <name type="scientific">Fusarium acutatum</name>
    <dbReference type="NCBI Taxonomy" id="78861"/>
    <lineage>
        <taxon>Eukaryota</taxon>
        <taxon>Fungi</taxon>
        <taxon>Dikarya</taxon>
        <taxon>Ascomycota</taxon>
        <taxon>Pezizomycotina</taxon>
        <taxon>Sordariomycetes</taxon>
        <taxon>Hypocreomycetidae</taxon>
        <taxon>Hypocreales</taxon>
        <taxon>Nectriaceae</taxon>
        <taxon>Fusarium</taxon>
        <taxon>Fusarium fujikuroi species complex</taxon>
    </lineage>
</organism>
<gene>
    <name evidence="3" type="ORF">FACUT_12693</name>
</gene>
<feature type="compositionally biased region" description="Acidic residues" evidence="1">
    <location>
        <begin position="586"/>
        <end position="610"/>
    </location>
</feature>
<feature type="compositionally biased region" description="Polar residues" evidence="1">
    <location>
        <begin position="954"/>
        <end position="970"/>
    </location>
</feature>
<feature type="compositionally biased region" description="Basic and acidic residues" evidence="1">
    <location>
        <begin position="683"/>
        <end position="699"/>
    </location>
</feature>
<feature type="compositionally biased region" description="Basic and acidic residues" evidence="1">
    <location>
        <begin position="716"/>
        <end position="743"/>
    </location>
</feature>
<evidence type="ECO:0000313" key="3">
    <source>
        <dbReference type="EMBL" id="KAF4416288.1"/>
    </source>
</evidence>
<accession>A0A8H4JAR0</accession>
<feature type="region of interest" description="Disordered" evidence="1">
    <location>
        <begin position="1018"/>
        <end position="1073"/>
    </location>
</feature>
<feature type="compositionally biased region" description="Acidic residues" evidence="1">
    <location>
        <begin position="561"/>
        <end position="578"/>
    </location>
</feature>
<evidence type="ECO:0000259" key="2">
    <source>
        <dbReference type="SMART" id="SM00976"/>
    </source>
</evidence>
<evidence type="ECO:0000256" key="1">
    <source>
        <dbReference type="SAM" id="MobiDB-lite"/>
    </source>
</evidence>
<sequence length="1527" mass="167472">MNNSQPTTSLLDQGEPISIAQLSPDVPSQDVRVIIGTVTITWPFSILNKSIAFLLAERDFRLRRENGQVRIRFHGAAARAIADASLGAGDEVRVSLQGAKWEKNETQTQVAGSTLAWQLEFSNRLVLGIRRPGEERDALLNIDDPDAETGVATTNGQIDNTDQVDTLTSVPERPATPTPLSPEATLPLKRTASSTLDPLEFASPAFLKRARVSYGALFEGDIDMLDDEVGRTKSKKRTRFSLPANSWRYTSQSPSPEPENDHEEEDKEESYMSSVSQRNGETEDTTTNTPARPAMVDQGSQTVYVDFTPMASVQVLAEPRTAFGLTQTTPTPFTRTRPFERDDSLVNQSLPLAQDSTTPQGMPQGTDEYLLVHTPSNMNTDMAFGFTPQTVLFPQATGYFSEEHARNIATNSPSFDPRAVDYPAEFLETENLPQNAVEALAGLAGHEPAFHSTFAATSQPPQTAWAVGSSPGPRSVVASSDAENPVEILSSSPLREQGSRESSRERQLSPSRENTDMNTTANVSPEPTLEEPASEAEYYRDGGDEPGDDYDLRKYSRTHDDDDDIETSEEEPDLDTNDPDTQTMNPDEDDADGDEDVVNQEEYLDDEYPDTYEQRSDIEAEEYEGSESDAEGEYDSDEYDYYDEDGAEEEADNRPSAALVSREPIVIDLLSDSEDEEAPAPEPKPKLEKAMDVEAKNTDDNSALDIEEAETSPMSKVERDSEVPKTDEIMAEEESQHLSRLDTGEEPLSSSSKGVEQEIEIKRVDSGQMGSMNEGQVPTSHIEGSTKNEAEVTEATICANKLQGDSEIIDKAKSPVPSTAPRESPIAEESQSHGYEAGEESNPMETEACDIDMGNAPPLQGEAKGHETKDIASAQTAETKPLGETAVEPEVTIEAMDVDELPRRPTPTAEILEANIDISERVDTTTTETPYEALTHSQEPSQQPQETLYDDARSTNFRKTVPLSSESQSMAFEIRENIESQTSQDLEHSETHENTTDRLSEMATNPASHMVNALYQADGDEVEKARDEAQPENGGQISPPPTQNPEVQTPPEDSIKFSHNSSIEHLPTPGGTQQVIEVETVDTLSIVTHAHQITEEEDEGPEGQIMAEILQQSPMRSETHLPTDPALSTVLSQPRSPDPTGPADRSLIGASQDAEAASEVIVAKSLRPRRHRPTKSSGGNDHDDPSLAFITATPILQTTDRGSKPSSPTTSSSKTRSKTHHDDPSIQLAGGSVQADTKSKGKRKATDDESIHSVDNNSPGSQRVLRSRNDHGDPSILLAKGSSPSTRQTRSQKTPDPKRETPRRETRSVSRSFHRQDESPNMSFASLKSPSIAGSTATVPEEEDVKTLKKQLVKSLRTNLPDFLSLKMLSRNSIDKMTDILAVITQSPPPPHRPKHGPRDFMLTLCLTDPSTAPTQVRVAHIFRPHLTSLPDVESGDVILLRRVKVVSMKGRGFGVRSEDGSSWAVSKYNEREILTQVKGPPIEITPEEIEYAKGLRHWWSLQDDNAMGKIETASRKVTEAGKENVK</sequence>
<feature type="compositionally biased region" description="Polar residues" evidence="1">
    <location>
        <begin position="1319"/>
        <end position="1338"/>
    </location>
</feature>
<dbReference type="InterPro" id="IPR012340">
    <property type="entry name" value="NA-bd_OB-fold"/>
</dbReference>
<proteinExistence type="predicted"/>
<dbReference type="Proteomes" id="UP000536711">
    <property type="component" value="Unassembled WGS sequence"/>
</dbReference>
<dbReference type="CDD" id="cd04497">
    <property type="entry name" value="hPOT1_OB1_like"/>
    <property type="match status" value="1"/>
</dbReference>
<feature type="domain" description="Telomeric single stranded DNA binding POT1/Cdc13" evidence="2">
    <location>
        <begin position="1363"/>
        <end position="1501"/>
    </location>
</feature>
<feature type="region of interest" description="Disordered" evidence="1">
    <location>
        <begin position="806"/>
        <end position="1005"/>
    </location>
</feature>
<feature type="compositionally biased region" description="Polar residues" evidence="1">
    <location>
        <begin position="275"/>
        <end position="290"/>
    </location>
</feature>
<dbReference type="OrthoDB" id="5363079at2759"/>
<dbReference type="Pfam" id="PF02765">
    <property type="entry name" value="POT1"/>
    <property type="match status" value="1"/>
</dbReference>
<dbReference type="Gene3D" id="2.40.50.140">
    <property type="entry name" value="Nucleic acid-binding proteins"/>
    <property type="match status" value="1"/>
</dbReference>
<dbReference type="EMBL" id="JAADJF010000472">
    <property type="protein sequence ID" value="KAF4416288.1"/>
    <property type="molecule type" value="Genomic_DNA"/>
</dbReference>